<sequence length="256" mass="27231">MLKAERKVASPLLEICVDNVEGLFAAIEGGADRIELCSALSVGGLTPSYGFMELAGRQAVPVMAMIRPRAGGFIYSTEEVEIMKADIDAARAAGLAGIVLGAATLDNRLDRNNLTLLCRHAEGMDLTLHRAFDVVENQSDALEMAVDLGFSRILTSGGKPTALEGKAVLAQLIDQSAGRISIMPGAGIRPSNAQALLLGLSVYELHASCSMRFTEENKQLLDLSFAAKEMLKTDAATVKELKSIFQNAFQSSEAVS</sequence>
<keyword evidence="2" id="KW-0963">Cytoplasm</keyword>
<dbReference type="InterPro" id="IPR036822">
    <property type="entry name" value="CutC-like_dom_sf"/>
</dbReference>
<evidence type="ECO:0000313" key="4">
    <source>
        <dbReference type="Proteomes" id="UP001597322"/>
    </source>
</evidence>
<comment type="caution">
    <text evidence="3">The sequence shown here is derived from an EMBL/GenBank/DDBJ whole genome shotgun (WGS) entry which is preliminary data.</text>
</comment>
<dbReference type="SUPFAM" id="SSF110395">
    <property type="entry name" value="CutC-like"/>
    <property type="match status" value="1"/>
</dbReference>
<dbReference type="Proteomes" id="UP001597322">
    <property type="component" value="Unassembled WGS sequence"/>
</dbReference>
<dbReference type="PANTHER" id="PTHR12598:SF0">
    <property type="entry name" value="COPPER HOMEOSTASIS PROTEIN CUTC HOMOLOG"/>
    <property type="match status" value="1"/>
</dbReference>
<comment type="similarity">
    <text evidence="1 2">Belongs to the CutC family.</text>
</comment>
<accession>A0ABW4M7V4</accession>
<dbReference type="EMBL" id="JBHUEQ010000039">
    <property type="protein sequence ID" value="MFD1747532.1"/>
    <property type="molecule type" value="Genomic_DNA"/>
</dbReference>
<evidence type="ECO:0000313" key="3">
    <source>
        <dbReference type="EMBL" id="MFD1747532.1"/>
    </source>
</evidence>
<evidence type="ECO:0000256" key="2">
    <source>
        <dbReference type="HAMAP-Rule" id="MF_00795"/>
    </source>
</evidence>
<evidence type="ECO:0000256" key="1">
    <source>
        <dbReference type="ARBA" id="ARBA00007768"/>
    </source>
</evidence>
<dbReference type="InterPro" id="IPR005627">
    <property type="entry name" value="CutC-like"/>
</dbReference>
<reference evidence="4" key="1">
    <citation type="journal article" date="2019" name="Int. J. Syst. Evol. Microbiol.">
        <title>The Global Catalogue of Microorganisms (GCM) 10K type strain sequencing project: providing services to taxonomists for standard genome sequencing and annotation.</title>
        <authorList>
            <consortium name="The Broad Institute Genomics Platform"/>
            <consortium name="The Broad Institute Genome Sequencing Center for Infectious Disease"/>
            <person name="Wu L."/>
            <person name="Ma J."/>
        </authorList>
    </citation>
    <scope>NUCLEOTIDE SEQUENCE [LARGE SCALE GENOMIC DNA]</scope>
    <source>
        <strain evidence="4">CG52</strain>
    </source>
</reference>
<proteinExistence type="inferred from homology"/>
<organism evidence="3 4">
    <name type="scientific">Rhizobium helianthi</name>
    <dbReference type="NCBI Taxonomy" id="1132695"/>
    <lineage>
        <taxon>Bacteria</taxon>
        <taxon>Pseudomonadati</taxon>
        <taxon>Pseudomonadota</taxon>
        <taxon>Alphaproteobacteria</taxon>
        <taxon>Hyphomicrobiales</taxon>
        <taxon>Rhizobiaceae</taxon>
        <taxon>Rhizobium/Agrobacterium group</taxon>
        <taxon>Rhizobium</taxon>
    </lineage>
</organism>
<keyword evidence="4" id="KW-1185">Reference proteome</keyword>
<protein>
    <recommendedName>
        <fullName evidence="2">PF03932 family protein CutC</fullName>
    </recommendedName>
</protein>
<comment type="subcellular location">
    <subcellularLocation>
        <location evidence="2">Cytoplasm</location>
    </subcellularLocation>
</comment>
<name>A0ABW4M7V4_9HYPH</name>
<dbReference type="Gene3D" id="3.20.20.380">
    <property type="entry name" value="Copper homeostasis (CutC) domain"/>
    <property type="match status" value="1"/>
</dbReference>
<dbReference type="RefSeq" id="WP_377404981.1">
    <property type="nucleotide sequence ID" value="NZ_JBHUEQ010000039.1"/>
</dbReference>
<gene>
    <name evidence="2" type="primary">cutC</name>
    <name evidence="3" type="ORF">ACFSE1_18840</name>
</gene>
<comment type="caution">
    <text evidence="2">Once thought to be involved in copper homeostasis, experiments in E.coli have shown this is not the case.</text>
</comment>
<dbReference type="HAMAP" id="MF_00795">
    <property type="entry name" value="CutC"/>
    <property type="match status" value="1"/>
</dbReference>
<dbReference type="Pfam" id="PF03932">
    <property type="entry name" value="CutC"/>
    <property type="match status" value="1"/>
</dbReference>
<dbReference type="PANTHER" id="PTHR12598">
    <property type="entry name" value="COPPER HOMEOSTASIS PROTEIN CUTC"/>
    <property type="match status" value="1"/>
</dbReference>